<comment type="similarity">
    <text evidence="1">Belongs to the PstS family.</text>
</comment>
<protein>
    <recommendedName>
        <fullName evidence="2">PBP domain-containing protein</fullName>
    </recommendedName>
</protein>
<name>A0A109XVB8_ALCXX</name>
<evidence type="ECO:0000259" key="2">
    <source>
        <dbReference type="Pfam" id="PF12849"/>
    </source>
</evidence>
<accession>A0A109XVB8</accession>
<proteinExistence type="inferred from homology"/>
<gene>
    <name evidence="3" type="ORF">AL504_04075</name>
</gene>
<evidence type="ECO:0000313" key="4">
    <source>
        <dbReference type="Proteomes" id="UP000060602"/>
    </source>
</evidence>
<dbReference type="PANTHER" id="PTHR42996">
    <property type="entry name" value="PHOSPHATE-BINDING PROTEIN PSTS"/>
    <property type="match status" value="1"/>
</dbReference>
<feature type="domain" description="PBP" evidence="2">
    <location>
        <begin position="52"/>
        <end position="273"/>
    </location>
</feature>
<dbReference type="Pfam" id="PF12849">
    <property type="entry name" value="PBP_like_2"/>
    <property type="match status" value="1"/>
</dbReference>
<dbReference type="AlphaFoldDB" id="A0A109XVB8"/>
<evidence type="ECO:0000313" key="3">
    <source>
        <dbReference type="EMBL" id="AMG35288.1"/>
    </source>
</evidence>
<dbReference type="Proteomes" id="UP000060602">
    <property type="component" value="Chromosome"/>
</dbReference>
<dbReference type="SUPFAM" id="SSF53850">
    <property type="entry name" value="Periplasmic binding protein-like II"/>
    <property type="match status" value="1"/>
</dbReference>
<reference evidence="4" key="1">
    <citation type="submission" date="2015-12" db="EMBL/GenBank/DDBJ databases">
        <title>FDA dAtabase for Regulatory Grade micrObial Sequences (FDA-ARGOS): Supporting development and validation of Infectious Disease Dx tests.</title>
        <authorList>
            <person name="Case J."/>
            <person name="Tallon L."/>
            <person name="Sadzewicz L."/>
            <person name="Sengamalay N."/>
            <person name="Ott S."/>
            <person name="Godinez A."/>
            <person name="Nagaraj S."/>
            <person name="Nadendla S."/>
            <person name="Sichtig H."/>
        </authorList>
    </citation>
    <scope>NUCLEOTIDE SEQUENCE [LARGE SCALE GENOMIC DNA]</scope>
    <source>
        <strain evidence="4">FDAARGOS_147</strain>
    </source>
</reference>
<dbReference type="InterPro" id="IPR050962">
    <property type="entry name" value="Phosphate-bind_PstS"/>
</dbReference>
<dbReference type="InterPro" id="IPR024370">
    <property type="entry name" value="PBP_domain"/>
</dbReference>
<dbReference type="RefSeq" id="WP_061071282.1">
    <property type="nucleotide sequence ID" value="NZ_CP014060.2"/>
</dbReference>
<dbReference type="Gene3D" id="3.40.190.10">
    <property type="entry name" value="Periplasmic binding protein-like II"/>
    <property type="match status" value="2"/>
</dbReference>
<dbReference type="EMBL" id="CP014060">
    <property type="protein sequence ID" value="AMG35288.1"/>
    <property type="molecule type" value="Genomic_DNA"/>
</dbReference>
<sequence>MRARYFGIVAAGIAAFALAFGGDSAWARNVVSGGATLPWPLYQDAIGKLPGGMFLPYAGTGSSTGLQAFLLNTPAALDRSGAVHWVGSETPLTQAQIDDYLAQGLGRGGDPASHGPLIQIPAAYVPVTIAYKGPAEPVALNPTQLCAVFSGAISRWSQLGVAVPLSLDAFRLVFRAEGSGTTELLTRHLGAVCGNGGTPVFRGQALFADAFPPGGLPSHFAAALGDGGVASAMAASVSAITYTGPDPVYTTGLKQAWLVNAHDGVAYLPTPANVIAAMESQGGKGLPSGPVVSRGPAGAGWSAPDNPANPANWVRVSSDPLQGYPIVGSTNFVLSQCYTDPAVTAAMRLFLKRHYEDIALVASRQLVPLPAPTRARLLATFVLGSGGAQLNIGNPALCGDLAGRG</sequence>
<evidence type="ECO:0000256" key="1">
    <source>
        <dbReference type="ARBA" id="ARBA00008725"/>
    </source>
</evidence>
<organism evidence="3 4">
    <name type="scientific">Alcaligenes xylosoxydans xylosoxydans</name>
    <name type="common">Achromobacter xylosoxidans</name>
    <dbReference type="NCBI Taxonomy" id="85698"/>
    <lineage>
        <taxon>Bacteria</taxon>
        <taxon>Pseudomonadati</taxon>
        <taxon>Pseudomonadota</taxon>
        <taxon>Betaproteobacteria</taxon>
        <taxon>Burkholderiales</taxon>
        <taxon>Alcaligenaceae</taxon>
        <taxon>Achromobacter</taxon>
    </lineage>
</organism>
<dbReference type="PANTHER" id="PTHR42996:SF1">
    <property type="entry name" value="PHOSPHATE-BINDING PROTEIN PSTS"/>
    <property type="match status" value="1"/>
</dbReference>